<keyword evidence="2" id="KW-1185">Reference proteome</keyword>
<organism evidence="1 2">
    <name type="scientific">Amnibacterium flavum</name>
    <dbReference type="NCBI Taxonomy" id="2173173"/>
    <lineage>
        <taxon>Bacteria</taxon>
        <taxon>Bacillati</taxon>
        <taxon>Actinomycetota</taxon>
        <taxon>Actinomycetes</taxon>
        <taxon>Micrococcales</taxon>
        <taxon>Microbacteriaceae</taxon>
        <taxon>Amnibacterium</taxon>
    </lineage>
</organism>
<protein>
    <submittedName>
        <fullName evidence="1">Uncharacterized protein</fullName>
    </submittedName>
</protein>
<evidence type="ECO:0000313" key="1">
    <source>
        <dbReference type="EMBL" id="PVZ93358.1"/>
    </source>
</evidence>
<reference evidence="1 2" key="1">
    <citation type="submission" date="2018-05" db="EMBL/GenBank/DDBJ databases">
        <title>Amnibacterium sp. M8JJ-5, whole genome shotgun sequence.</title>
        <authorList>
            <person name="Tuo L."/>
        </authorList>
    </citation>
    <scope>NUCLEOTIDE SEQUENCE [LARGE SCALE GENOMIC DNA]</scope>
    <source>
        <strain evidence="1 2">M8JJ-5</strain>
    </source>
</reference>
<sequence>MTAGNPQSEPTAVNEGVRLRMQRLPQGIQILAAGALAAVASSTDTFATKDVVAVLSALRLPPVGNPSDSLGRLQKRQLLMRPTPLTWALTPLGQSTLEKEAAAVSVPALALELGQVPGAELGNTRLSVIPPFLGPMAGNPGLSRLLARTEFDRNVMLITRFPKTEEDPFNGLIGRIREAVSQHGLALQVASDSAVEDTLWANVVTYMWASKYAIVLMDHAGDAFNSNVLIEVGGMLMTGRKCAILKDTSIDTLPSDIAGHIYRPTPLSDHDASVGEIHKWLRDDLLSPACQACPPM</sequence>
<dbReference type="AlphaFoldDB" id="A0A2V1HLB8"/>
<name>A0A2V1HLB8_9MICO</name>
<comment type="caution">
    <text evidence="1">The sequence shown here is derived from an EMBL/GenBank/DDBJ whole genome shotgun (WGS) entry which is preliminary data.</text>
</comment>
<dbReference type="Proteomes" id="UP000244893">
    <property type="component" value="Unassembled WGS sequence"/>
</dbReference>
<evidence type="ECO:0000313" key="2">
    <source>
        <dbReference type="Proteomes" id="UP000244893"/>
    </source>
</evidence>
<dbReference type="EMBL" id="QEOP01000004">
    <property type="protein sequence ID" value="PVZ93358.1"/>
    <property type="molecule type" value="Genomic_DNA"/>
</dbReference>
<proteinExistence type="predicted"/>
<accession>A0A2V1HLB8</accession>
<gene>
    <name evidence="1" type="ORF">DDQ50_15380</name>
</gene>